<dbReference type="PANTHER" id="PTHR12183:SF36">
    <property type="entry name" value="RING-TYPE E3 UBIQUITIN TRANSFERASE"/>
    <property type="match status" value="1"/>
</dbReference>
<evidence type="ECO:0000256" key="10">
    <source>
        <dbReference type="ARBA" id="ARBA00022989"/>
    </source>
</evidence>
<dbReference type="CTD" id="402879"/>
<sequence length="274" mass="30646">MSDFGFNPVVLVGAGSCFVFSSIFYHLYQEKKKELNKIKEIPIFKPDKYLLQVLKASPYKKLQYVAVEGLVQADEEPLVSSFVAQTFGVIQKTAVQENWEYWNSLTRTWNSKTMNRKETSRFVPFSLISPVAYMSDVYVRVMQPLDASGCFLNRVHHKVKPAKEGLVNLALQGLSGEKPVSLEETEEMLPVGSIVTGFGEVVLQGGGILRLQPPQDGRKYILLQTDYKSFIDRHERSAGMWKILTVVTGVTGVSLVTGVISTLFGKEDAKSKKP</sequence>
<evidence type="ECO:0000256" key="2">
    <source>
        <dbReference type="ARBA" id="ARBA00004141"/>
    </source>
</evidence>
<dbReference type="PANTHER" id="PTHR12183">
    <property type="entry name" value="MITOCHONDRIAL UBIQUITIN LIGASE ACTIVATOR OF NFKB 1"/>
    <property type="match status" value="1"/>
</dbReference>
<dbReference type="Ensembl" id="ENSCSET00000014915.1">
    <property type="protein sequence ID" value="ENSCSEP00000014737.1"/>
    <property type="gene ID" value="ENSCSEG00000009480.1"/>
</dbReference>
<keyword evidence="9" id="KW-0862">Zinc</keyword>
<dbReference type="RefSeq" id="XP_008332444.1">
    <property type="nucleotide sequence ID" value="XM_008334222.3"/>
</dbReference>
<keyword evidence="5 12" id="KW-0812">Transmembrane</keyword>
<keyword evidence="10 12" id="KW-1133">Transmembrane helix</keyword>
<dbReference type="GO" id="GO:0016567">
    <property type="term" value="P:protein ubiquitination"/>
    <property type="evidence" value="ECO:0007669"/>
    <property type="project" value="InterPro"/>
</dbReference>
<dbReference type="RefSeq" id="XP_024908346.1">
    <property type="nucleotide sequence ID" value="XM_025052578.1"/>
</dbReference>
<feature type="domain" description="E3 Ubiquitin ligase MUL1-like" evidence="13">
    <location>
        <begin position="103"/>
        <end position="254"/>
    </location>
</feature>
<organism evidence="14 15">
    <name type="scientific">Cynoglossus semilaevis</name>
    <name type="common">Tongue sole</name>
    <dbReference type="NCBI Taxonomy" id="244447"/>
    <lineage>
        <taxon>Eukaryota</taxon>
        <taxon>Metazoa</taxon>
        <taxon>Chordata</taxon>
        <taxon>Craniata</taxon>
        <taxon>Vertebrata</taxon>
        <taxon>Euteleostomi</taxon>
        <taxon>Actinopterygii</taxon>
        <taxon>Neopterygii</taxon>
        <taxon>Teleostei</taxon>
        <taxon>Neoteleostei</taxon>
        <taxon>Acanthomorphata</taxon>
        <taxon>Carangaria</taxon>
        <taxon>Pleuronectiformes</taxon>
        <taxon>Pleuronectoidei</taxon>
        <taxon>Cynoglossidae</taxon>
        <taxon>Cynoglossinae</taxon>
        <taxon>Cynoglossus</taxon>
    </lineage>
</organism>
<evidence type="ECO:0000256" key="4">
    <source>
        <dbReference type="ARBA" id="ARBA00022679"/>
    </source>
</evidence>
<dbReference type="GO" id="GO:0061630">
    <property type="term" value="F:ubiquitin protein ligase activity"/>
    <property type="evidence" value="ECO:0007669"/>
    <property type="project" value="UniProtKB-EC"/>
</dbReference>
<evidence type="ECO:0000256" key="12">
    <source>
        <dbReference type="SAM" id="Phobius"/>
    </source>
</evidence>
<keyword evidence="6" id="KW-0479">Metal-binding</keyword>
<keyword evidence="11 12" id="KW-0472">Membrane</keyword>
<dbReference type="EC" id="2.3.2.27" evidence="3"/>
<evidence type="ECO:0000256" key="9">
    <source>
        <dbReference type="ARBA" id="ARBA00022833"/>
    </source>
</evidence>
<evidence type="ECO:0000256" key="5">
    <source>
        <dbReference type="ARBA" id="ARBA00022692"/>
    </source>
</evidence>
<dbReference type="InterPro" id="IPR051652">
    <property type="entry name" value="MDM2_MDM4_MUL1"/>
</dbReference>
<evidence type="ECO:0000313" key="14">
    <source>
        <dbReference type="Ensembl" id="ENSCSEP00000014737.1"/>
    </source>
</evidence>
<dbReference type="OMA" id="TWNSRTM"/>
<dbReference type="STRING" id="244447.ENSCSEP00000014737"/>
<dbReference type="GO" id="GO:0016020">
    <property type="term" value="C:membrane"/>
    <property type="evidence" value="ECO:0007669"/>
    <property type="project" value="UniProtKB-SubCell"/>
</dbReference>
<dbReference type="GeneID" id="103396215"/>
<dbReference type="OrthoDB" id="66726at2759"/>
<reference evidence="14 15" key="1">
    <citation type="journal article" date="2014" name="Nat. Genet.">
        <title>Whole-genome sequence of a flatfish provides insights into ZW sex chromosome evolution and adaptation to a benthic lifestyle.</title>
        <authorList>
            <person name="Chen S."/>
            <person name="Zhang G."/>
            <person name="Shao C."/>
            <person name="Huang Q."/>
            <person name="Liu G."/>
            <person name="Zhang P."/>
            <person name="Song W."/>
            <person name="An N."/>
            <person name="Chalopin D."/>
            <person name="Volff J.N."/>
            <person name="Hong Y."/>
            <person name="Li Q."/>
            <person name="Sha Z."/>
            <person name="Zhou H."/>
            <person name="Xie M."/>
            <person name="Yu Q."/>
            <person name="Liu Y."/>
            <person name="Xiang H."/>
            <person name="Wang N."/>
            <person name="Wu K."/>
            <person name="Yang C."/>
            <person name="Zhou Q."/>
            <person name="Liao X."/>
            <person name="Yang L."/>
            <person name="Hu Q."/>
            <person name="Zhang J."/>
            <person name="Meng L."/>
            <person name="Jin L."/>
            <person name="Tian Y."/>
            <person name="Lian J."/>
            <person name="Yang J."/>
            <person name="Miao G."/>
            <person name="Liu S."/>
            <person name="Liang Z."/>
            <person name="Yan F."/>
            <person name="Li Y."/>
            <person name="Sun B."/>
            <person name="Zhang H."/>
            <person name="Zhang J."/>
            <person name="Zhu Y."/>
            <person name="Du M."/>
            <person name="Zhao Y."/>
            <person name="Schartl M."/>
            <person name="Tang Q."/>
            <person name="Wang J."/>
        </authorList>
    </citation>
    <scope>NUCLEOTIDE SEQUENCE</scope>
</reference>
<feature type="transmembrane region" description="Helical" evidence="12">
    <location>
        <begin position="243"/>
        <end position="264"/>
    </location>
</feature>
<feature type="transmembrane region" description="Helical" evidence="12">
    <location>
        <begin position="6"/>
        <end position="28"/>
    </location>
</feature>
<dbReference type="GO" id="GO:0008270">
    <property type="term" value="F:zinc ion binding"/>
    <property type="evidence" value="ECO:0007669"/>
    <property type="project" value="UniProtKB-KW"/>
</dbReference>
<evidence type="ECO:0000256" key="6">
    <source>
        <dbReference type="ARBA" id="ARBA00022723"/>
    </source>
</evidence>
<evidence type="ECO:0000256" key="1">
    <source>
        <dbReference type="ARBA" id="ARBA00000900"/>
    </source>
</evidence>
<dbReference type="InParanoid" id="A0A3P8VK66"/>
<evidence type="ECO:0000256" key="7">
    <source>
        <dbReference type="ARBA" id="ARBA00022771"/>
    </source>
</evidence>
<keyword evidence="7" id="KW-0863">Zinc-finger</keyword>
<protein>
    <recommendedName>
        <fullName evidence="3">RING-type E3 ubiquitin transferase</fullName>
        <ecNumber evidence="3">2.3.2.27</ecNumber>
    </recommendedName>
</protein>
<evidence type="ECO:0000256" key="3">
    <source>
        <dbReference type="ARBA" id="ARBA00012483"/>
    </source>
</evidence>
<evidence type="ECO:0000313" key="15">
    <source>
        <dbReference type="Proteomes" id="UP000265120"/>
    </source>
</evidence>
<evidence type="ECO:0000256" key="11">
    <source>
        <dbReference type="ARBA" id="ARBA00023136"/>
    </source>
</evidence>
<dbReference type="Pfam" id="PF12483">
    <property type="entry name" value="GIDE"/>
    <property type="match status" value="1"/>
</dbReference>
<evidence type="ECO:0000256" key="8">
    <source>
        <dbReference type="ARBA" id="ARBA00022786"/>
    </source>
</evidence>
<dbReference type="AlphaFoldDB" id="A0A3P8VK66"/>
<proteinExistence type="predicted"/>
<evidence type="ECO:0000259" key="13">
    <source>
        <dbReference type="Pfam" id="PF12483"/>
    </source>
</evidence>
<accession>A0A3P8VK66</accession>
<dbReference type="InterPro" id="IPR022170">
    <property type="entry name" value="MUL1-like"/>
</dbReference>
<dbReference type="KEGG" id="csem:103396215"/>
<reference evidence="14" key="3">
    <citation type="submission" date="2025-09" db="UniProtKB">
        <authorList>
            <consortium name="Ensembl"/>
        </authorList>
    </citation>
    <scope>IDENTIFICATION</scope>
</reference>
<reference evidence="14" key="2">
    <citation type="submission" date="2025-08" db="UniProtKB">
        <authorList>
            <consortium name="Ensembl"/>
        </authorList>
    </citation>
    <scope>IDENTIFICATION</scope>
</reference>
<comment type="subcellular location">
    <subcellularLocation>
        <location evidence="2">Membrane</location>
        <topology evidence="2">Multi-pass membrane protein</topology>
    </subcellularLocation>
</comment>
<name>A0A3P8VK66_CYNSE</name>
<dbReference type="Proteomes" id="UP000265120">
    <property type="component" value="Chromosome 20"/>
</dbReference>
<keyword evidence="8" id="KW-0833">Ubl conjugation pathway</keyword>
<dbReference type="GeneTree" id="ENSGT01140000285243"/>
<keyword evidence="15" id="KW-1185">Reference proteome</keyword>
<comment type="catalytic activity">
    <reaction evidence="1">
        <text>S-ubiquitinyl-[E2 ubiquitin-conjugating enzyme]-L-cysteine + [acceptor protein]-L-lysine = [E2 ubiquitin-conjugating enzyme]-L-cysteine + N(6)-ubiquitinyl-[acceptor protein]-L-lysine.</text>
        <dbReference type="EC" id="2.3.2.27"/>
    </reaction>
</comment>
<keyword evidence="4" id="KW-0808">Transferase</keyword>